<feature type="chain" id="PRO_5016362410" evidence="1">
    <location>
        <begin position="31"/>
        <end position="115"/>
    </location>
</feature>
<protein>
    <submittedName>
        <fullName evidence="2">Luqin-like</fullName>
    </submittedName>
</protein>
<proteinExistence type="evidence at transcript level"/>
<evidence type="ECO:0000313" key="2">
    <source>
        <dbReference type="EMBL" id="AWU78765.1"/>
    </source>
</evidence>
<dbReference type="GeneID" id="139966636"/>
<feature type="signal peptide" evidence="1">
    <location>
        <begin position="1"/>
        <end position="30"/>
    </location>
</feature>
<sequence>MAVSKCQLRNIFCCCFVVLLLGTFFLPSTASESMEASRKRKPYKFMRWGKRFYDDTDVLGIDTSESPGYDSPQHMPSELELPIFGNSDIICVKINDGGIYQCSQYSSRSDSLRHK</sequence>
<keyword evidence="1" id="KW-0732">Signal</keyword>
<dbReference type="AlphaFoldDB" id="A0A2Z4C096"/>
<name>A0A2Z4C096_STIJA</name>
<organism evidence="2">
    <name type="scientific">Stichopus japonicus</name>
    <name type="common">Sea cucumber</name>
    <dbReference type="NCBI Taxonomy" id="307972"/>
    <lineage>
        <taxon>Eukaryota</taxon>
        <taxon>Metazoa</taxon>
        <taxon>Echinodermata</taxon>
        <taxon>Eleutherozoa</taxon>
        <taxon>Echinozoa</taxon>
        <taxon>Holothuroidea</taxon>
        <taxon>Aspidochirotacea</taxon>
        <taxon>Aspidochirotida</taxon>
        <taxon>Stichopodidae</taxon>
        <taxon>Apostichopus</taxon>
    </lineage>
</organism>
<accession>A0A2Z4C096</accession>
<reference evidence="2" key="1">
    <citation type="submission" date="2017-06" db="EMBL/GenBank/DDBJ databases">
        <title>Neuropeptide precursors identification based on transcriptomic and neuropeptidomic analysis of circumoral nerve ring in sea cucumber.</title>
        <authorList>
            <person name="Chen M.Y."/>
            <person name="Hou Y.Y."/>
            <person name="Elphick M.R."/>
        </authorList>
    </citation>
    <scope>NUCLEOTIDE SEQUENCE</scope>
    <source>
        <tissue evidence="2">Circumoral nerve ring</tissue>
    </source>
</reference>
<evidence type="ECO:0000256" key="1">
    <source>
        <dbReference type="SAM" id="SignalP"/>
    </source>
</evidence>
<dbReference type="EMBL" id="MF401981">
    <property type="protein sequence ID" value="AWU78765.1"/>
    <property type="molecule type" value="mRNA"/>
</dbReference>
<dbReference type="RefSeq" id="XP_071825981.1">
    <property type="nucleotide sequence ID" value="XM_071969880.1"/>
</dbReference>